<proteinExistence type="predicted"/>
<protein>
    <submittedName>
        <fullName evidence="1">Uncharacterized protein</fullName>
    </submittedName>
</protein>
<evidence type="ECO:0000313" key="1">
    <source>
        <dbReference type="EMBL" id="JAD17687.1"/>
    </source>
</evidence>
<name>A0A0A8Y1Y5_ARUDO</name>
<dbReference type="EMBL" id="GBRH01280208">
    <property type="protein sequence ID" value="JAD17687.1"/>
    <property type="molecule type" value="Transcribed_RNA"/>
</dbReference>
<accession>A0A0A8Y1Y5</accession>
<reference evidence="1" key="2">
    <citation type="journal article" date="2015" name="Data Brief">
        <title>Shoot transcriptome of the giant reed, Arundo donax.</title>
        <authorList>
            <person name="Barrero R.A."/>
            <person name="Guerrero F.D."/>
            <person name="Moolhuijzen P."/>
            <person name="Goolsby J.A."/>
            <person name="Tidwell J."/>
            <person name="Bellgard S.E."/>
            <person name="Bellgard M.I."/>
        </authorList>
    </citation>
    <scope>NUCLEOTIDE SEQUENCE</scope>
    <source>
        <tissue evidence="1">Shoot tissue taken approximately 20 cm above the soil surface</tissue>
    </source>
</reference>
<sequence length="17" mass="1955">MLFILLLMAGRLLSLYS</sequence>
<organism evidence="1">
    <name type="scientific">Arundo donax</name>
    <name type="common">Giant reed</name>
    <name type="synonym">Donax arundinaceus</name>
    <dbReference type="NCBI Taxonomy" id="35708"/>
    <lineage>
        <taxon>Eukaryota</taxon>
        <taxon>Viridiplantae</taxon>
        <taxon>Streptophyta</taxon>
        <taxon>Embryophyta</taxon>
        <taxon>Tracheophyta</taxon>
        <taxon>Spermatophyta</taxon>
        <taxon>Magnoliopsida</taxon>
        <taxon>Liliopsida</taxon>
        <taxon>Poales</taxon>
        <taxon>Poaceae</taxon>
        <taxon>PACMAD clade</taxon>
        <taxon>Arundinoideae</taxon>
        <taxon>Arundineae</taxon>
        <taxon>Arundo</taxon>
    </lineage>
</organism>
<dbReference type="AlphaFoldDB" id="A0A0A8Y1Y5"/>
<reference evidence="1" key="1">
    <citation type="submission" date="2014-09" db="EMBL/GenBank/DDBJ databases">
        <authorList>
            <person name="Magalhaes I.L.F."/>
            <person name="Oliveira U."/>
            <person name="Santos F.R."/>
            <person name="Vidigal T.H.D.A."/>
            <person name="Brescovit A.D."/>
            <person name="Santos A.J."/>
        </authorList>
    </citation>
    <scope>NUCLEOTIDE SEQUENCE</scope>
    <source>
        <tissue evidence="1">Shoot tissue taken approximately 20 cm above the soil surface</tissue>
    </source>
</reference>